<evidence type="ECO:0000256" key="13">
    <source>
        <dbReference type="SAM" id="SignalP"/>
    </source>
</evidence>
<organism evidence="15 16">
    <name type="scientific">Drosophila rubida</name>
    <dbReference type="NCBI Taxonomy" id="30044"/>
    <lineage>
        <taxon>Eukaryota</taxon>
        <taxon>Metazoa</taxon>
        <taxon>Ecdysozoa</taxon>
        <taxon>Arthropoda</taxon>
        <taxon>Hexapoda</taxon>
        <taxon>Insecta</taxon>
        <taxon>Pterygota</taxon>
        <taxon>Neoptera</taxon>
        <taxon>Endopterygota</taxon>
        <taxon>Diptera</taxon>
        <taxon>Brachycera</taxon>
        <taxon>Muscomorpha</taxon>
        <taxon>Ephydroidea</taxon>
        <taxon>Drosophilidae</taxon>
        <taxon>Drosophila</taxon>
    </lineage>
</organism>
<dbReference type="PANTHER" id="PTHR24276:SF91">
    <property type="entry name" value="AT26814P-RELATED"/>
    <property type="match status" value="1"/>
</dbReference>
<sequence length="360" mass="39711">MYAPKFIVFILVIIQICFRPKIAASCGGVSWNCTKPHNPQPMAKNYGTISQRQLAKIEDSANKITIPDIVQQDNTSSNSSSNGNDDNDFRFLVTGGYRPQNNQLIKFVVSLRLKNELLFFGDNHFCGGSIISPNSILTAAHCLYLRYSRKLRPSEVRVYTGTPRRLVKTGNTQELRVDKVKPHFKYSPKKLSSDIGILRLKDTVRTDSFSAIIPIIDRNSEAGMLCTVVGWGVIIENGPIPDEAVSGDLSIHSKSWCSKYVVGFAKSMLCASNTNNYEVDSCQGDSGGPLITNGKVVGIVSFGLGCGTPNSAGVYSDVYSFRNWIERNAGSKLYPNNGFPSFSHMLLMIMIATVYVCKYI</sequence>
<keyword evidence="4 12" id="KW-0645">Protease</keyword>
<dbReference type="PROSITE" id="PS00135">
    <property type="entry name" value="TRYPSIN_SER"/>
    <property type="match status" value="1"/>
</dbReference>
<evidence type="ECO:0000256" key="9">
    <source>
        <dbReference type="ARBA" id="ARBA00023157"/>
    </source>
</evidence>
<evidence type="ECO:0000256" key="7">
    <source>
        <dbReference type="ARBA" id="ARBA00022825"/>
    </source>
</evidence>
<keyword evidence="9" id="KW-1015">Disulfide bond</keyword>
<keyword evidence="8" id="KW-0865">Zymogen</keyword>
<comment type="catalytic activity">
    <reaction evidence="10">
        <text>Preferential cleavage: Arg-|-Xaa, Lys-|-Xaa.</text>
        <dbReference type="EC" id="3.4.21.4"/>
    </reaction>
</comment>
<dbReference type="GO" id="GO:0005576">
    <property type="term" value="C:extracellular region"/>
    <property type="evidence" value="ECO:0007669"/>
    <property type="project" value="UniProtKB-SubCell"/>
</dbReference>
<dbReference type="PROSITE" id="PS00134">
    <property type="entry name" value="TRYPSIN_HIS"/>
    <property type="match status" value="1"/>
</dbReference>
<name>A0AAD4KAW5_9MUSC</name>
<feature type="domain" description="Peptidase S1" evidence="14">
    <location>
        <begin position="93"/>
        <end position="330"/>
    </location>
</feature>
<protein>
    <recommendedName>
        <fullName evidence="11">trypsin</fullName>
        <ecNumber evidence="11">3.4.21.4</ecNumber>
    </recommendedName>
</protein>
<dbReference type="AlphaFoldDB" id="A0AAD4KAW5"/>
<dbReference type="Proteomes" id="UP001200034">
    <property type="component" value="Unassembled WGS sequence"/>
</dbReference>
<evidence type="ECO:0000256" key="4">
    <source>
        <dbReference type="ARBA" id="ARBA00022670"/>
    </source>
</evidence>
<dbReference type="PANTHER" id="PTHR24276">
    <property type="entry name" value="POLYSERASE-RELATED"/>
    <property type="match status" value="1"/>
</dbReference>
<reference evidence="15" key="1">
    <citation type="journal article" date="2021" name="Mol. Ecol. Resour.">
        <title>Phylogenomic analyses of the genus Drosophila reveals genomic signals of climate adaptation.</title>
        <authorList>
            <person name="Li F."/>
            <person name="Rane R.V."/>
            <person name="Luria V."/>
            <person name="Xiong Z."/>
            <person name="Chen J."/>
            <person name="Li Z."/>
            <person name="Catullo R.A."/>
            <person name="Griffin P.C."/>
            <person name="Schiffer M."/>
            <person name="Pearce S."/>
            <person name="Lee S.F."/>
            <person name="McElroy K."/>
            <person name="Stocker A."/>
            <person name="Shirriffs J."/>
            <person name="Cockerell F."/>
            <person name="Coppin C."/>
            <person name="Sgro C.M."/>
            <person name="Karger A."/>
            <person name="Cain J.W."/>
            <person name="Weber J.A."/>
            <person name="Santpere G."/>
            <person name="Kirschner M.W."/>
            <person name="Hoffmann A.A."/>
            <person name="Oakeshott J.G."/>
            <person name="Zhang G."/>
        </authorList>
    </citation>
    <scope>NUCLEOTIDE SEQUENCE</scope>
    <source>
        <strain evidence="15">BGI-SZ-2011g</strain>
    </source>
</reference>
<evidence type="ECO:0000256" key="1">
    <source>
        <dbReference type="ARBA" id="ARBA00004239"/>
    </source>
</evidence>
<dbReference type="Pfam" id="PF00089">
    <property type="entry name" value="Trypsin"/>
    <property type="match status" value="1"/>
</dbReference>
<dbReference type="InterPro" id="IPR050430">
    <property type="entry name" value="Peptidase_S1"/>
</dbReference>
<dbReference type="InterPro" id="IPR033116">
    <property type="entry name" value="TRYPSIN_SER"/>
</dbReference>
<proteinExistence type="inferred from homology"/>
<dbReference type="InterPro" id="IPR043504">
    <property type="entry name" value="Peptidase_S1_PA_chymotrypsin"/>
</dbReference>
<dbReference type="PRINTS" id="PR00722">
    <property type="entry name" value="CHYMOTRYPSIN"/>
</dbReference>
<evidence type="ECO:0000259" key="14">
    <source>
        <dbReference type="PROSITE" id="PS50240"/>
    </source>
</evidence>
<dbReference type="InterPro" id="IPR009003">
    <property type="entry name" value="Peptidase_S1_PA"/>
</dbReference>
<dbReference type="SUPFAM" id="SSF50494">
    <property type="entry name" value="Trypsin-like serine proteases"/>
    <property type="match status" value="1"/>
</dbReference>
<comment type="caution">
    <text evidence="15">The sequence shown here is derived from an EMBL/GenBank/DDBJ whole genome shotgun (WGS) entry which is preliminary data.</text>
</comment>
<dbReference type="InterPro" id="IPR001254">
    <property type="entry name" value="Trypsin_dom"/>
</dbReference>
<dbReference type="SMART" id="SM00020">
    <property type="entry name" value="Tryp_SPc"/>
    <property type="match status" value="1"/>
</dbReference>
<evidence type="ECO:0000256" key="6">
    <source>
        <dbReference type="ARBA" id="ARBA00022801"/>
    </source>
</evidence>
<keyword evidence="16" id="KW-1185">Reference proteome</keyword>
<evidence type="ECO:0000256" key="3">
    <source>
        <dbReference type="ARBA" id="ARBA00022525"/>
    </source>
</evidence>
<evidence type="ECO:0000256" key="11">
    <source>
        <dbReference type="ARBA" id="ARBA00038868"/>
    </source>
</evidence>
<comment type="subcellular location">
    <subcellularLocation>
        <location evidence="1">Secreted</location>
        <location evidence="1">Extracellular space</location>
    </subcellularLocation>
</comment>
<dbReference type="EC" id="3.4.21.4" evidence="11"/>
<dbReference type="InterPro" id="IPR018114">
    <property type="entry name" value="TRYPSIN_HIS"/>
</dbReference>
<evidence type="ECO:0000313" key="15">
    <source>
        <dbReference type="EMBL" id="KAH8386601.1"/>
    </source>
</evidence>
<evidence type="ECO:0000256" key="10">
    <source>
        <dbReference type="ARBA" id="ARBA00036320"/>
    </source>
</evidence>
<evidence type="ECO:0000313" key="16">
    <source>
        <dbReference type="Proteomes" id="UP001200034"/>
    </source>
</evidence>
<dbReference type="Gene3D" id="2.40.10.10">
    <property type="entry name" value="Trypsin-like serine proteases"/>
    <property type="match status" value="1"/>
</dbReference>
<feature type="chain" id="PRO_5042066740" description="trypsin" evidence="13">
    <location>
        <begin position="24"/>
        <end position="360"/>
    </location>
</feature>
<evidence type="ECO:0000256" key="12">
    <source>
        <dbReference type="RuleBase" id="RU363034"/>
    </source>
</evidence>
<evidence type="ECO:0000256" key="5">
    <source>
        <dbReference type="ARBA" id="ARBA00022729"/>
    </source>
</evidence>
<evidence type="ECO:0000256" key="2">
    <source>
        <dbReference type="ARBA" id="ARBA00007664"/>
    </source>
</evidence>
<comment type="similarity">
    <text evidence="2">Belongs to the peptidase S1 family.</text>
</comment>
<keyword evidence="3" id="KW-0964">Secreted</keyword>
<dbReference type="CDD" id="cd00190">
    <property type="entry name" value="Tryp_SPc"/>
    <property type="match status" value="1"/>
</dbReference>
<keyword evidence="6 12" id="KW-0378">Hydrolase</keyword>
<gene>
    <name evidence="15" type="ORF">KR093_001464</name>
</gene>
<dbReference type="PROSITE" id="PS50240">
    <property type="entry name" value="TRYPSIN_DOM"/>
    <property type="match status" value="1"/>
</dbReference>
<keyword evidence="5 13" id="KW-0732">Signal</keyword>
<dbReference type="GO" id="GO:0004252">
    <property type="term" value="F:serine-type endopeptidase activity"/>
    <property type="evidence" value="ECO:0007669"/>
    <property type="project" value="UniProtKB-EC"/>
</dbReference>
<dbReference type="EMBL" id="JAJJHW010000095">
    <property type="protein sequence ID" value="KAH8386601.1"/>
    <property type="molecule type" value="Genomic_DNA"/>
</dbReference>
<accession>A0AAD4KAW5</accession>
<feature type="signal peptide" evidence="13">
    <location>
        <begin position="1"/>
        <end position="23"/>
    </location>
</feature>
<dbReference type="GO" id="GO:0006508">
    <property type="term" value="P:proteolysis"/>
    <property type="evidence" value="ECO:0007669"/>
    <property type="project" value="UniProtKB-KW"/>
</dbReference>
<dbReference type="FunFam" id="2.40.10.10:FF:000068">
    <property type="entry name" value="transmembrane protease serine 2"/>
    <property type="match status" value="1"/>
</dbReference>
<keyword evidence="7 12" id="KW-0720">Serine protease</keyword>
<evidence type="ECO:0000256" key="8">
    <source>
        <dbReference type="ARBA" id="ARBA00023145"/>
    </source>
</evidence>
<dbReference type="InterPro" id="IPR001314">
    <property type="entry name" value="Peptidase_S1A"/>
</dbReference>